<reference evidence="2" key="1">
    <citation type="submission" date="2014-11" db="EMBL/GenBank/DDBJ databases">
        <authorList>
            <person name="Amaro Gonzalez C."/>
        </authorList>
    </citation>
    <scope>NUCLEOTIDE SEQUENCE</scope>
</reference>
<name>A0A0E9XPQ7_ANGAN</name>
<feature type="region of interest" description="Disordered" evidence="1">
    <location>
        <begin position="1"/>
        <end position="35"/>
    </location>
</feature>
<evidence type="ECO:0000313" key="2">
    <source>
        <dbReference type="EMBL" id="JAI03811.1"/>
    </source>
</evidence>
<dbReference type="AlphaFoldDB" id="A0A0E9XPQ7"/>
<organism evidence="2">
    <name type="scientific">Anguilla anguilla</name>
    <name type="common">European freshwater eel</name>
    <name type="synonym">Muraena anguilla</name>
    <dbReference type="NCBI Taxonomy" id="7936"/>
    <lineage>
        <taxon>Eukaryota</taxon>
        <taxon>Metazoa</taxon>
        <taxon>Chordata</taxon>
        <taxon>Craniata</taxon>
        <taxon>Vertebrata</taxon>
        <taxon>Euteleostomi</taxon>
        <taxon>Actinopterygii</taxon>
        <taxon>Neopterygii</taxon>
        <taxon>Teleostei</taxon>
        <taxon>Anguilliformes</taxon>
        <taxon>Anguillidae</taxon>
        <taxon>Anguilla</taxon>
    </lineage>
</organism>
<reference evidence="2" key="2">
    <citation type="journal article" date="2015" name="Fish Shellfish Immunol.">
        <title>Early steps in the European eel (Anguilla anguilla)-Vibrio vulnificus interaction in the gills: Role of the RtxA13 toxin.</title>
        <authorList>
            <person name="Callol A."/>
            <person name="Pajuelo D."/>
            <person name="Ebbesson L."/>
            <person name="Teles M."/>
            <person name="MacKenzie S."/>
            <person name="Amaro C."/>
        </authorList>
    </citation>
    <scope>NUCLEOTIDE SEQUENCE</scope>
</reference>
<evidence type="ECO:0000256" key="1">
    <source>
        <dbReference type="SAM" id="MobiDB-lite"/>
    </source>
</evidence>
<sequence length="35" mass="4333">MHQQEWVQRTRRHKGVRGKSQVFPEERKNKNLCLK</sequence>
<protein>
    <submittedName>
        <fullName evidence="2">Uncharacterized protein</fullName>
    </submittedName>
</protein>
<accession>A0A0E9XPQ7</accession>
<proteinExistence type="predicted"/>
<dbReference type="EMBL" id="GBXM01004767">
    <property type="protein sequence ID" value="JAI03811.1"/>
    <property type="molecule type" value="Transcribed_RNA"/>
</dbReference>